<dbReference type="InterPro" id="IPR036365">
    <property type="entry name" value="PGBD-like_sf"/>
</dbReference>
<reference evidence="2 3" key="1">
    <citation type="submission" date="2018-06" db="EMBL/GenBank/DDBJ databases">
        <title>Genomic Encyclopedia of Archaeal and Bacterial Type Strains, Phase II (KMG-II): from individual species to whole genera.</title>
        <authorList>
            <person name="Goeker M."/>
        </authorList>
    </citation>
    <scope>NUCLEOTIDE SEQUENCE [LARGE SCALE GENOMIC DNA]</scope>
    <source>
        <strain evidence="2 3">DSM 13087</strain>
    </source>
</reference>
<evidence type="ECO:0000259" key="1">
    <source>
        <dbReference type="Pfam" id="PF01471"/>
    </source>
</evidence>
<dbReference type="SUPFAM" id="SSF47090">
    <property type="entry name" value="PGBD-like"/>
    <property type="match status" value="1"/>
</dbReference>
<gene>
    <name evidence="2" type="ORF">LY56_00600</name>
</gene>
<dbReference type="InterPro" id="IPR002477">
    <property type="entry name" value="Peptidoglycan-bd-like"/>
</dbReference>
<dbReference type="Proteomes" id="UP000249364">
    <property type="component" value="Unassembled WGS sequence"/>
</dbReference>
<dbReference type="RefSeq" id="WP_071470408.1">
    <property type="nucleotide sequence ID" value="NZ_MEHT01000044.1"/>
</dbReference>
<dbReference type="EMBL" id="QKZQ01000002">
    <property type="protein sequence ID" value="PZX47303.1"/>
    <property type="molecule type" value="Genomic_DNA"/>
</dbReference>
<dbReference type="AlphaFoldDB" id="A0A2W7QGC3"/>
<evidence type="ECO:0000313" key="2">
    <source>
        <dbReference type="EMBL" id="PZX47303.1"/>
    </source>
</evidence>
<dbReference type="Gene3D" id="1.10.101.10">
    <property type="entry name" value="PGBD-like superfamily/PGBD"/>
    <property type="match status" value="1"/>
</dbReference>
<dbReference type="STRING" id="121821.GCA_001870675_02624"/>
<accession>A0A2W7QGC3</accession>
<name>A0A2W7QGC3_9RHOB</name>
<dbReference type="InterPro" id="IPR036366">
    <property type="entry name" value="PGBDSf"/>
</dbReference>
<proteinExistence type="predicted"/>
<dbReference type="OrthoDB" id="7861420at2"/>
<protein>
    <submittedName>
        <fullName evidence="2">Putative peptidoglycan binding protein</fullName>
    </submittedName>
</protein>
<feature type="domain" description="Peptidoglycan binding-like" evidence="1">
    <location>
        <begin position="87"/>
        <end position="126"/>
    </location>
</feature>
<keyword evidence="3" id="KW-1185">Reference proteome</keyword>
<evidence type="ECO:0000313" key="3">
    <source>
        <dbReference type="Proteomes" id="UP000249364"/>
    </source>
</evidence>
<comment type="caution">
    <text evidence="2">The sequence shown here is derived from an EMBL/GenBank/DDBJ whole genome shotgun (WGS) entry which is preliminary data.</text>
</comment>
<organism evidence="2 3">
    <name type="scientific">Roseinatronobacter thiooxidans</name>
    <dbReference type="NCBI Taxonomy" id="121821"/>
    <lineage>
        <taxon>Bacteria</taxon>
        <taxon>Pseudomonadati</taxon>
        <taxon>Pseudomonadota</taxon>
        <taxon>Alphaproteobacteria</taxon>
        <taxon>Rhodobacterales</taxon>
        <taxon>Paracoccaceae</taxon>
        <taxon>Roseinatronobacter</taxon>
    </lineage>
</organism>
<sequence length="148" mass="15957">MSHTESQKRWWGAAVALMVAVFSGPVAGESVMVSQARTQLSTISLAAPSARVCWARYASGTGRTSANIIEEVAFRVPCPEQMTHGFMHALQRSLAARGFYSGQVTGKPDAQTRAAVQAFQRANGFNSPILTLETAQHLGLVPIELQRN</sequence>
<dbReference type="Pfam" id="PF01471">
    <property type="entry name" value="PG_binding_1"/>
    <property type="match status" value="1"/>
</dbReference>